<accession>A0A0M2RAC4</accession>
<protein>
    <recommendedName>
        <fullName evidence="3">hydroxymethylglutaryl-CoA lyase</fullName>
        <ecNumber evidence="3">4.1.3.4</ecNumber>
    </recommendedName>
</protein>
<evidence type="ECO:0000256" key="6">
    <source>
        <dbReference type="ARBA" id="ARBA00049877"/>
    </source>
</evidence>
<evidence type="ECO:0000259" key="7">
    <source>
        <dbReference type="PROSITE" id="PS50991"/>
    </source>
</evidence>
<organism evidence="8 9">
    <name type="scientific">Kiloniella litopenaei</name>
    <dbReference type="NCBI Taxonomy" id="1549748"/>
    <lineage>
        <taxon>Bacteria</taxon>
        <taxon>Pseudomonadati</taxon>
        <taxon>Pseudomonadota</taxon>
        <taxon>Alphaproteobacteria</taxon>
        <taxon>Rhodospirillales</taxon>
        <taxon>Kiloniellaceae</taxon>
        <taxon>Kiloniella</taxon>
    </lineage>
</organism>
<evidence type="ECO:0000256" key="2">
    <source>
        <dbReference type="ARBA" id="ARBA00009405"/>
    </source>
</evidence>
<dbReference type="InterPro" id="IPR013785">
    <property type="entry name" value="Aldolase_TIM"/>
</dbReference>
<reference evidence="8 9" key="1">
    <citation type="submission" date="2015-03" db="EMBL/GenBank/DDBJ databases">
        <title>Genome sequence of Kiloniella sp. P1-1, isolated from the gut microflora of Pacific white shrimp, Penaeus vannamei.</title>
        <authorList>
            <person name="Shao Z."/>
            <person name="Wang L."/>
            <person name="Li X."/>
        </authorList>
    </citation>
    <scope>NUCLEOTIDE SEQUENCE [LARGE SCALE GENOMIC DNA]</scope>
    <source>
        <strain evidence="8 9">P1-1</strain>
    </source>
</reference>
<dbReference type="EC" id="4.1.3.4" evidence="3"/>
<comment type="caution">
    <text evidence="8">The sequence shown here is derived from an EMBL/GenBank/DDBJ whole genome shotgun (WGS) entry which is preliminary data.</text>
</comment>
<comment type="pathway">
    <text evidence="1">Metabolic intermediate metabolism; (S)-3-hydroxy-3-methylglutaryl-CoA degradation; acetoacetate from (S)-3-hydroxy-3-methylglutaryl-CoA: step 1/1.</text>
</comment>
<gene>
    <name evidence="8" type="ORF">WH95_06620</name>
</gene>
<name>A0A0M2RAC4_9PROT</name>
<dbReference type="PROSITE" id="PS01062">
    <property type="entry name" value="HMG_COA_LYASE"/>
    <property type="match status" value="1"/>
</dbReference>
<dbReference type="UniPathway" id="UPA00896">
    <property type="reaction ID" value="UER00863"/>
</dbReference>
<dbReference type="Pfam" id="PF00682">
    <property type="entry name" value="HMGL-like"/>
    <property type="match status" value="1"/>
</dbReference>
<dbReference type="PATRIC" id="fig|1549748.8.peg.3276"/>
<evidence type="ECO:0000313" key="8">
    <source>
        <dbReference type="EMBL" id="KKJ77379.1"/>
    </source>
</evidence>
<dbReference type="NCBIfam" id="NF004283">
    <property type="entry name" value="PRK05692.1"/>
    <property type="match status" value="1"/>
</dbReference>
<comment type="catalytic activity">
    <reaction evidence="6">
        <text>(3S)-3-hydroxy-3-methylglutaryl-CoA = acetoacetate + acetyl-CoA</text>
        <dbReference type="Rhea" id="RHEA:24404"/>
        <dbReference type="ChEBI" id="CHEBI:13705"/>
        <dbReference type="ChEBI" id="CHEBI:43074"/>
        <dbReference type="ChEBI" id="CHEBI:57288"/>
        <dbReference type="EC" id="4.1.3.4"/>
    </reaction>
</comment>
<dbReference type="Proteomes" id="UP000034491">
    <property type="component" value="Unassembled WGS sequence"/>
</dbReference>
<dbReference type="GO" id="GO:0046872">
    <property type="term" value="F:metal ion binding"/>
    <property type="evidence" value="ECO:0007669"/>
    <property type="project" value="UniProtKB-KW"/>
</dbReference>
<evidence type="ECO:0000256" key="4">
    <source>
        <dbReference type="ARBA" id="ARBA00022723"/>
    </source>
</evidence>
<dbReference type="RefSeq" id="WP_046504756.1">
    <property type="nucleotide sequence ID" value="NZ_LANI01000004.1"/>
</dbReference>
<dbReference type="PROSITE" id="PS50991">
    <property type="entry name" value="PYR_CT"/>
    <property type="match status" value="1"/>
</dbReference>
<dbReference type="Gene3D" id="3.20.20.70">
    <property type="entry name" value="Aldolase class I"/>
    <property type="match status" value="1"/>
</dbReference>
<dbReference type="STRING" id="1549748.WH95_06620"/>
<evidence type="ECO:0000256" key="5">
    <source>
        <dbReference type="ARBA" id="ARBA00023239"/>
    </source>
</evidence>
<sequence length="301" mass="32200">MSPTPSQTVKLVEVGPRDGLQNEKILVPADVKIELINRLSETGLSSIEASAFVSPKWVPQMADASEVLSGITRKAEISYPVLTPNLKGLERAVETGVQEIAIFGAASESFSQKNINCSIQESLARFEPVVQAAREKNIKVRGYVSCVLGCPYEGKIAPQKVAEVAEALFDMGCYEISLGDTIGTGTPLATQQMIEAVSTSVPVTKLAGHFHDTYGQALANIFAAWQNGIAVFDTSVAGLGGCPYARGASGNVATEDVVYMFNGMSVKTGVDIDKLVETAWFIADKLDRHPNSKISLAMRNK</sequence>
<dbReference type="InterPro" id="IPR043594">
    <property type="entry name" value="HMGL"/>
</dbReference>
<keyword evidence="5 8" id="KW-0456">Lyase</keyword>
<evidence type="ECO:0000313" key="9">
    <source>
        <dbReference type="Proteomes" id="UP000034491"/>
    </source>
</evidence>
<evidence type="ECO:0000256" key="1">
    <source>
        <dbReference type="ARBA" id="ARBA00005143"/>
    </source>
</evidence>
<dbReference type="InterPro" id="IPR000138">
    <property type="entry name" value="HMG_CoA_lyase_AS"/>
</dbReference>
<dbReference type="SUPFAM" id="SSF51569">
    <property type="entry name" value="Aldolase"/>
    <property type="match status" value="1"/>
</dbReference>
<proteinExistence type="inferred from homology"/>
<dbReference type="AlphaFoldDB" id="A0A0M2RAC4"/>
<keyword evidence="9" id="KW-1185">Reference proteome</keyword>
<evidence type="ECO:0000256" key="3">
    <source>
        <dbReference type="ARBA" id="ARBA00012910"/>
    </source>
</evidence>
<comment type="similarity">
    <text evidence="2">Belongs to the HMG-CoA lyase family.</text>
</comment>
<dbReference type="PANTHER" id="PTHR42738">
    <property type="entry name" value="HYDROXYMETHYLGLUTARYL-COA LYASE"/>
    <property type="match status" value="1"/>
</dbReference>
<dbReference type="GO" id="GO:0006552">
    <property type="term" value="P:L-leucine catabolic process"/>
    <property type="evidence" value="ECO:0007669"/>
    <property type="project" value="TreeGrafter"/>
</dbReference>
<feature type="domain" description="Pyruvate carboxyltransferase" evidence="7">
    <location>
        <begin position="9"/>
        <end position="276"/>
    </location>
</feature>
<dbReference type="CDD" id="cd07938">
    <property type="entry name" value="DRE_TIM_HMGL"/>
    <property type="match status" value="1"/>
</dbReference>
<keyword evidence="4" id="KW-0479">Metal-binding</keyword>
<dbReference type="GO" id="GO:0046951">
    <property type="term" value="P:ketone body biosynthetic process"/>
    <property type="evidence" value="ECO:0007669"/>
    <property type="project" value="TreeGrafter"/>
</dbReference>
<dbReference type="PANTHER" id="PTHR42738:SF7">
    <property type="entry name" value="HYDROXYMETHYLGLUTARYL-COA LYASE"/>
    <property type="match status" value="1"/>
</dbReference>
<dbReference type="FunFam" id="3.20.20.70:FF:000201">
    <property type="entry name" value="Hydroxymethylglutaryl-CoA lyase"/>
    <property type="match status" value="1"/>
</dbReference>
<dbReference type="EMBL" id="LANI01000004">
    <property type="protein sequence ID" value="KKJ77379.1"/>
    <property type="molecule type" value="Genomic_DNA"/>
</dbReference>
<dbReference type="OrthoDB" id="9784013at2"/>
<dbReference type="InterPro" id="IPR000891">
    <property type="entry name" value="PYR_CT"/>
</dbReference>
<dbReference type="GO" id="GO:0004419">
    <property type="term" value="F:hydroxymethylglutaryl-CoA lyase activity"/>
    <property type="evidence" value="ECO:0007669"/>
    <property type="project" value="UniProtKB-EC"/>
</dbReference>